<keyword evidence="6" id="KW-0699">rRNA-binding</keyword>
<dbReference type="PIRSF" id="PIRSF002144">
    <property type="entry name" value="Ribosomal_S19"/>
    <property type="match status" value="1"/>
</dbReference>
<evidence type="ECO:0000256" key="8">
    <source>
        <dbReference type="SAM" id="MobiDB-lite"/>
    </source>
</evidence>
<comment type="function">
    <text evidence="1 6">Protein S19 forms a complex with S13 that binds strongly to the 16S ribosomal RNA.</text>
</comment>
<keyword evidence="4 6" id="KW-0687">Ribonucleoprotein</keyword>
<evidence type="ECO:0000256" key="6">
    <source>
        <dbReference type="HAMAP-Rule" id="MF_00531"/>
    </source>
</evidence>
<keyword evidence="10" id="KW-1185">Reference proteome</keyword>
<evidence type="ECO:0000256" key="4">
    <source>
        <dbReference type="ARBA" id="ARBA00023274"/>
    </source>
</evidence>
<keyword evidence="3 6" id="KW-0689">Ribosomal protein</keyword>
<keyword evidence="6" id="KW-0694">RNA-binding</keyword>
<dbReference type="Proteomes" id="UP001208689">
    <property type="component" value="Chromosome"/>
</dbReference>
<dbReference type="NCBIfam" id="TIGR01025">
    <property type="entry name" value="uS19_arch"/>
    <property type="match status" value="1"/>
</dbReference>
<sequence>MSESRRKFLYRGKDLEELKKMSMKQFLDLIPSRQRRTLKRGMPRRQKKLLKKLKKASKALKDGREITVRTHNRDMVIFPEFIGLTIGVHNGLEFIPVKISPEHIGHYLGEYSPTCKKVSHGNPGVGATRSSQFVPLK</sequence>
<feature type="region of interest" description="Disordered" evidence="8">
    <location>
        <begin position="118"/>
        <end position="137"/>
    </location>
</feature>
<evidence type="ECO:0000256" key="2">
    <source>
        <dbReference type="ARBA" id="ARBA00007345"/>
    </source>
</evidence>
<dbReference type="EMBL" id="CP104013">
    <property type="protein sequence ID" value="UYP47281.1"/>
    <property type="molecule type" value="Genomic_DNA"/>
</dbReference>
<dbReference type="Pfam" id="PF00203">
    <property type="entry name" value="Ribosomal_S19"/>
    <property type="match status" value="1"/>
</dbReference>
<evidence type="ECO:0000256" key="5">
    <source>
        <dbReference type="ARBA" id="ARBA00035163"/>
    </source>
</evidence>
<accession>A0ABY6HXI8</accession>
<proteinExistence type="inferred from homology"/>
<dbReference type="HAMAP" id="MF_00531">
    <property type="entry name" value="Ribosomal_uS19"/>
    <property type="match status" value="1"/>
</dbReference>
<protein>
    <recommendedName>
        <fullName evidence="5 6">Small ribosomal subunit protein uS19</fullName>
    </recommendedName>
</protein>
<evidence type="ECO:0000256" key="3">
    <source>
        <dbReference type="ARBA" id="ARBA00022980"/>
    </source>
</evidence>
<comment type="similarity">
    <text evidence="2 6 7">Belongs to the universal ribosomal protein uS19 family.</text>
</comment>
<dbReference type="InterPro" id="IPR023575">
    <property type="entry name" value="Ribosomal_uS19_SF"/>
</dbReference>
<dbReference type="Gene3D" id="3.30.860.10">
    <property type="entry name" value="30s Ribosomal Protein S19, Chain A"/>
    <property type="match status" value="1"/>
</dbReference>
<organism evidence="9 10">
    <name type="scientific">Candidatus Lokiarchaeum ossiferum</name>
    <dbReference type="NCBI Taxonomy" id="2951803"/>
    <lineage>
        <taxon>Archaea</taxon>
        <taxon>Promethearchaeati</taxon>
        <taxon>Promethearchaeota</taxon>
        <taxon>Promethearchaeia</taxon>
        <taxon>Promethearchaeales</taxon>
        <taxon>Promethearchaeaceae</taxon>
        <taxon>Candidatus Lokiarchaeum</taxon>
    </lineage>
</organism>
<name>A0ABY6HXI8_9ARCH</name>
<reference evidence="9" key="1">
    <citation type="submission" date="2022-09" db="EMBL/GenBank/DDBJ databases">
        <title>Actin cytoskeleton and complex cell architecture in an #Asgard archaeon.</title>
        <authorList>
            <person name="Ponce Toledo R.I."/>
            <person name="Schleper C."/>
            <person name="Rodrigues Oliveira T."/>
            <person name="Wollweber F."/>
            <person name="Xu J."/>
            <person name="Rittmann S."/>
            <person name="Klingl A."/>
            <person name="Pilhofer M."/>
        </authorList>
    </citation>
    <scope>NUCLEOTIDE SEQUENCE</scope>
    <source>
        <strain evidence="9">B-35</strain>
    </source>
</reference>
<evidence type="ECO:0000313" key="9">
    <source>
        <dbReference type="EMBL" id="UYP47281.1"/>
    </source>
</evidence>
<feature type="compositionally biased region" description="Polar residues" evidence="8">
    <location>
        <begin position="128"/>
        <end position="137"/>
    </location>
</feature>
<gene>
    <name evidence="6" type="primary">rps19p</name>
    <name evidence="9" type="ORF">NEF87_003566</name>
</gene>
<evidence type="ECO:0000256" key="7">
    <source>
        <dbReference type="RuleBase" id="RU003485"/>
    </source>
</evidence>
<dbReference type="InterPro" id="IPR005713">
    <property type="entry name" value="Ribosomal_uS19_euk/arc"/>
</dbReference>
<evidence type="ECO:0000313" key="10">
    <source>
        <dbReference type="Proteomes" id="UP001208689"/>
    </source>
</evidence>
<dbReference type="PANTHER" id="PTHR11880">
    <property type="entry name" value="RIBOSOMAL PROTEIN S19P FAMILY MEMBER"/>
    <property type="match status" value="1"/>
</dbReference>
<dbReference type="NCBIfam" id="NF003121">
    <property type="entry name" value="PRK04038.1"/>
    <property type="match status" value="1"/>
</dbReference>
<dbReference type="GO" id="GO:0005840">
    <property type="term" value="C:ribosome"/>
    <property type="evidence" value="ECO:0007669"/>
    <property type="project" value="UniProtKB-KW"/>
</dbReference>
<dbReference type="InterPro" id="IPR002222">
    <property type="entry name" value="Ribosomal_uS19"/>
</dbReference>
<dbReference type="PRINTS" id="PR00975">
    <property type="entry name" value="RIBOSOMALS19"/>
</dbReference>
<evidence type="ECO:0000256" key="1">
    <source>
        <dbReference type="ARBA" id="ARBA00003239"/>
    </source>
</evidence>
<dbReference type="SUPFAM" id="SSF54570">
    <property type="entry name" value="Ribosomal protein S19"/>
    <property type="match status" value="1"/>
</dbReference>
<dbReference type="PANTHER" id="PTHR11880:SF2">
    <property type="entry name" value="SMALL RIBOSOMAL SUBUNIT PROTEIN US19"/>
    <property type="match status" value="1"/>
</dbReference>